<keyword evidence="3" id="KW-1133">Transmembrane helix</keyword>
<dbReference type="EMBL" id="JBAMMX010000015">
    <property type="protein sequence ID" value="KAK6926890.1"/>
    <property type="molecule type" value="Genomic_DNA"/>
</dbReference>
<evidence type="ECO:0000256" key="1">
    <source>
        <dbReference type="ARBA" id="ARBA00004167"/>
    </source>
</evidence>
<dbReference type="InterPro" id="IPR024788">
    <property type="entry name" value="Malectin-like_Carb-bd_dom"/>
</dbReference>
<organism evidence="6 7">
    <name type="scientific">Dillenia turbinata</name>
    <dbReference type="NCBI Taxonomy" id="194707"/>
    <lineage>
        <taxon>Eukaryota</taxon>
        <taxon>Viridiplantae</taxon>
        <taxon>Streptophyta</taxon>
        <taxon>Embryophyta</taxon>
        <taxon>Tracheophyta</taxon>
        <taxon>Spermatophyta</taxon>
        <taxon>Magnoliopsida</taxon>
        <taxon>eudicotyledons</taxon>
        <taxon>Gunneridae</taxon>
        <taxon>Pentapetalae</taxon>
        <taxon>Dilleniales</taxon>
        <taxon>Dilleniaceae</taxon>
        <taxon>Dillenia</taxon>
    </lineage>
</organism>
<keyword evidence="3" id="KW-0472">Membrane</keyword>
<feature type="domain" description="Malectin-like" evidence="5">
    <location>
        <begin position="25"/>
        <end position="339"/>
    </location>
</feature>
<dbReference type="PANTHER" id="PTHR45631:SF44">
    <property type="entry name" value="CARBOHYDRATE-BINDING PROTEIN OF THE ER PROTEIN"/>
    <property type="match status" value="1"/>
</dbReference>
<evidence type="ECO:0000313" key="6">
    <source>
        <dbReference type="EMBL" id="KAK6926890.1"/>
    </source>
</evidence>
<feature type="chain" id="PRO_5042991936" evidence="4">
    <location>
        <begin position="20"/>
        <end position="575"/>
    </location>
</feature>
<evidence type="ECO:0000313" key="7">
    <source>
        <dbReference type="Proteomes" id="UP001370490"/>
    </source>
</evidence>
<feature type="compositionally biased region" description="Polar residues" evidence="2">
    <location>
        <begin position="507"/>
        <end position="521"/>
    </location>
</feature>
<gene>
    <name evidence="6" type="ORF">RJ641_008609</name>
</gene>
<comment type="subcellular location">
    <subcellularLocation>
        <location evidence="1">Membrane</location>
        <topology evidence="1">Single-pass membrane protein</topology>
    </subcellularLocation>
</comment>
<sequence length="575" mass="63168">MAITNFIALLLLFLRAVSASVHLGIDCGTSNSYTDGLGIKWVGDGAYVQSGESHTAKNSEVSSLLSTLRVFKSKKKNCYNIPGFQGIKVLLRAFFYYGNYDSNSSPPFFDLLFDGNKWATVQTVNDNWKNFDIIYVPKRQNISVCLAQINPNQFPFISALEIWSLDSNMYNQIDSSHALILNQRFAFGSHNRISYPTDPFDRYWAAFSSNGLVSVSNSASSVDVTQTKDQVPSAVMSNAATTSSKSSDFLVGTPISAQEVLIYLNMYFTEVQDLNSSSDLRRFNVMVDNKVIDVVNPAYQTALETTYANITASSKTRIVLAATSDSTLPPLISGLELFIITDQLSNSATNTTDVEGLASLQEGFLVLKEWSGDPCLPAEYPWDWVNCTNDTTPRITSLLLSGYNLNGPLPDFSSLDALQTIDLHNNSITGDIPNFLASFPNLTLFSSGNPYLCNVTCPNPPSKHHVKKWLVGVLSSVIPTLVGAAVLAAVRHWCKCCKSRKEKAKPSDSNAGELESTNRTPLRTPRREAMPLKRTAQKVVEEVTRATIEQGTNSLQNGEGEACAIELRNVWGVFV</sequence>
<dbReference type="AlphaFoldDB" id="A0AAN8V3K1"/>
<dbReference type="GO" id="GO:0016020">
    <property type="term" value="C:membrane"/>
    <property type="evidence" value="ECO:0007669"/>
    <property type="project" value="UniProtKB-SubCell"/>
</dbReference>
<dbReference type="InterPro" id="IPR032675">
    <property type="entry name" value="LRR_dom_sf"/>
</dbReference>
<feature type="transmembrane region" description="Helical" evidence="3">
    <location>
        <begin position="469"/>
        <end position="490"/>
    </location>
</feature>
<keyword evidence="7" id="KW-1185">Reference proteome</keyword>
<dbReference type="Proteomes" id="UP001370490">
    <property type="component" value="Unassembled WGS sequence"/>
</dbReference>
<dbReference type="Gene3D" id="3.80.10.10">
    <property type="entry name" value="Ribonuclease Inhibitor"/>
    <property type="match status" value="1"/>
</dbReference>
<keyword evidence="4" id="KW-0732">Signal</keyword>
<dbReference type="PANTHER" id="PTHR45631">
    <property type="entry name" value="OS07G0107800 PROTEIN-RELATED"/>
    <property type="match status" value="1"/>
</dbReference>
<dbReference type="SUPFAM" id="SSF52058">
    <property type="entry name" value="L domain-like"/>
    <property type="match status" value="1"/>
</dbReference>
<keyword evidence="3" id="KW-0812">Transmembrane</keyword>
<evidence type="ECO:0000259" key="5">
    <source>
        <dbReference type="Pfam" id="PF12819"/>
    </source>
</evidence>
<evidence type="ECO:0000256" key="4">
    <source>
        <dbReference type="SAM" id="SignalP"/>
    </source>
</evidence>
<reference evidence="6 7" key="1">
    <citation type="submission" date="2023-12" db="EMBL/GenBank/DDBJ databases">
        <title>A high-quality genome assembly for Dillenia turbinata (Dilleniales).</title>
        <authorList>
            <person name="Chanderbali A."/>
        </authorList>
    </citation>
    <scope>NUCLEOTIDE SEQUENCE [LARGE SCALE GENOMIC DNA]</scope>
    <source>
        <strain evidence="6">LSX21</strain>
        <tissue evidence="6">Leaf</tissue>
    </source>
</reference>
<accession>A0AAN8V3K1</accession>
<dbReference type="Pfam" id="PF12819">
    <property type="entry name" value="Malectin_like"/>
    <property type="match status" value="1"/>
</dbReference>
<name>A0AAN8V3K1_9MAGN</name>
<proteinExistence type="predicted"/>
<evidence type="ECO:0000256" key="2">
    <source>
        <dbReference type="SAM" id="MobiDB-lite"/>
    </source>
</evidence>
<feature type="region of interest" description="Disordered" evidence="2">
    <location>
        <begin position="503"/>
        <end position="528"/>
    </location>
</feature>
<protein>
    <submittedName>
        <fullName evidence="6">Malectin-like domain</fullName>
    </submittedName>
</protein>
<evidence type="ECO:0000256" key="3">
    <source>
        <dbReference type="SAM" id="Phobius"/>
    </source>
</evidence>
<comment type="caution">
    <text evidence="6">The sequence shown here is derived from an EMBL/GenBank/DDBJ whole genome shotgun (WGS) entry which is preliminary data.</text>
</comment>
<feature type="signal peptide" evidence="4">
    <location>
        <begin position="1"/>
        <end position="19"/>
    </location>
</feature>